<sequence length="156" mass="17383">MNQNLIQQLKILRDIKPDPIFAAETRRLIMDSRPKIRSAPAFRRFAYFGTLSLAGAAFTVVAGILMFSPSQNMAIASLESAAINEELKSLSINIQLKDISYSNNADSIISSAITEIGNTDARHMNPAVLKNEEEDMISEYTDKSEEIDKLFNEILN</sequence>
<keyword evidence="1" id="KW-1133">Transmembrane helix</keyword>
<keyword evidence="1" id="KW-0472">Membrane</keyword>
<organism evidence="2 3">
    <name type="scientific">Candidatus Jorgensenbacteria bacterium GW2011_GWA2_45_9</name>
    <dbReference type="NCBI Taxonomy" id="1618663"/>
    <lineage>
        <taxon>Bacteria</taxon>
        <taxon>Candidatus Joergenseniibacteriota</taxon>
    </lineage>
</organism>
<reference evidence="2 3" key="1">
    <citation type="journal article" date="2015" name="Nature">
        <title>rRNA introns, odd ribosomes, and small enigmatic genomes across a large radiation of phyla.</title>
        <authorList>
            <person name="Brown C.T."/>
            <person name="Hug L.A."/>
            <person name="Thomas B.C."/>
            <person name="Sharon I."/>
            <person name="Castelle C.J."/>
            <person name="Singh A."/>
            <person name="Wilkins M.J."/>
            <person name="Williams K.H."/>
            <person name="Banfield J.F."/>
        </authorList>
    </citation>
    <scope>NUCLEOTIDE SEQUENCE [LARGE SCALE GENOMIC DNA]</scope>
</reference>
<proteinExistence type="predicted"/>
<gene>
    <name evidence="2" type="ORF">UX22_C0004G0015</name>
</gene>
<dbReference type="EMBL" id="LCLJ01000004">
    <property type="protein sequence ID" value="KKU15694.1"/>
    <property type="molecule type" value="Genomic_DNA"/>
</dbReference>
<feature type="transmembrane region" description="Helical" evidence="1">
    <location>
        <begin position="45"/>
        <end position="67"/>
    </location>
</feature>
<dbReference type="AlphaFoldDB" id="A0A0G1N585"/>
<comment type="caution">
    <text evidence="2">The sequence shown here is derived from an EMBL/GenBank/DDBJ whole genome shotgun (WGS) entry which is preliminary data.</text>
</comment>
<evidence type="ECO:0000313" key="2">
    <source>
        <dbReference type="EMBL" id="KKU15694.1"/>
    </source>
</evidence>
<evidence type="ECO:0000256" key="1">
    <source>
        <dbReference type="SAM" id="Phobius"/>
    </source>
</evidence>
<evidence type="ECO:0008006" key="4">
    <source>
        <dbReference type="Google" id="ProtNLM"/>
    </source>
</evidence>
<accession>A0A0G1N585</accession>
<evidence type="ECO:0000313" key="3">
    <source>
        <dbReference type="Proteomes" id="UP000034727"/>
    </source>
</evidence>
<protein>
    <recommendedName>
        <fullName evidence="4">DUF5667 domain-containing protein</fullName>
    </recommendedName>
</protein>
<dbReference type="Proteomes" id="UP000034727">
    <property type="component" value="Unassembled WGS sequence"/>
</dbReference>
<keyword evidence="1" id="KW-0812">Transmembrane</keyword>
<name>A0A0G1N585_9BACT</name>